<dbReference type="InterPro" id="IPR016161">
    <property type="entry name" value="Ald_DH/histidinol_DH"/>
</dbReference>
<feature type="binding site" evidence="12 15">
    <location>
        <position position="266"/>
    </location>
    <ligand>
        <name>substrate</name>
    </ligand>
</feature>
<evidence type="ECO:0000256" key="6">
    <source>
        <dbReference type="ARBA" id="ARBA00022723"/>
    </source>
</evidence>
<evidence type="ECO:0000256" key="7">
    <source>
        <dbReference type="ARBA" id="ARBA00022833"/>
    </source>
</evidence>
<dbReference type="STRING" id="1424661.SAMN05216281_10839"/>
<dbReference type="PANTHER" id="PTHR21256">
    <property type="entry name" value="HISTIDINOL DEHYDROGENASE HDH"/>
    <property type="match status" value="1"/>
</dbReference>
<evidence type="ECO:0000313" key="19">
    <source>
        <dbReference type="Proteomes" id="UP000297654"/>
    </source>
</evidence>
<dbReference type="EMBL" id="SOFF01000044">
    <property type="protein sequence ID" value="TFB84631.1"/>
    <property type="molecule type" value="Genomic_DNA"/>
</dbReference>
<reference evidence="18 19" key="1">
    <citation type="submission" date="2019-03" db="EMBL/GenBank/DDBJ databases">
        <title>Genomics of glacier-inhabiting Cryobacterium strains.</title>
        <authorList>
            <person name="Liu Q."/>
            <person name="Xin Y.-H."/>
        </authorList>
    </citation>
    <scope>NUCLEOTIDE SEQUENCE [LARGE SCALE GENOMIC DNA]</scope>
    <source>
        <strain evidence="18 19">Hh15</strain>
    </source>
</reference>
<dbReference type="Gene3D" id="3.40.50.1980">
    <property type="entry name" value="Nitrogenase molybdenum iron protein domain"/>
    <property type="match status" value="2"/>
</dbReference>
<dbReference type="GO" id="GO:0005829">
    <property type="term" value="C:cytosol"/>
    <property type="evidence" value="ECO:0007669"/>
    <property type="project" value="TreeGrafter"/>
</dbReference>
<keyword evidence="7 12" id="KW-0862">Zinc</keyword>
<evidence type="ECO:0000256" key="8">
    <source>
        <dbReference type="ARBA" id="ARBA00023002"/>
    </source>
</evidence>
<feature type="active site" description="Proton acceptor" evidence="12 14">
    <location>
        <position position="333"/>
    </location>
</feature>
<feature type="binding site" evidence="12 15">
    <location>
        <position position="241"/>
    </location>
    <ligand>
        <name>substrate</name>
    </ligand>
</feature>
<evidence type="ECO:0000256" key="15">
    <source>
        <dbReference type="PIRSR" id="PIRSR000099-3"/>
    </source>
</evidence>
<dbReference type="UniPathway" id="UPA00031">
    <property type="reaction ID" value="UER00014"/>
</dbReference>
<dbReference type="InterPro" id="IPR012131">
    <property type="entry name" value="Hstdl_DH"/>
</dbReference>
<proteinExistence type="inferred from homology"/>
<feature type="binding site" evidence="12 15">
    <location>
        <position position="420"/>
    </location>
    <ligand>
        <name>substrate</name>
    </ligand>
</feature>
<dbReference type="GO" id="GO:0000105">
    <property type="term" value="P:L-histidine biosynthetic process"/>
    <property type="evidence" value="ECO:0007669"/>
    <property type="project" value="UniProtKB-UniRule"/>
</dbReference>
<feature type="binding site" evidence="12 16">
    <location>
        <position position="366"/>
    </location>
    <ligand>
        <name>Zn(2+)</name>
        <dbReference type="ChEBI" id="CHEBI:29105"/>
    </ligand>
</feature>
<dbReference type="GO" id="GO:0004399">
    <property type="term" value="F:histidinol dehydrogenase activity"/>
    <property type="evidence" value="ECO:0007669"/>
    <property type="project" value="UniProtKB-UniRule"/>
</dbReference>
<dbReference type="PRINTS" id="PR00083">
    <property type="entry name" value="HOLDHDRGNASE"/>
</dbReference>
<dbReference type="InterPro" id="IPR001692">
    <property type="entry name" value="Histidinol_DH_CS"/>
</dbReference>
<feature type="binding site" evidence="12 15">
    <location>
        <position position="263"/>
    </location>
    <ligand>
        <name>substrate</name>
    </ligand>
</feature>
<comment type="catalytic activity">
    <reaction evidence="11 12">
        <text>L-histidinol + 2 NAD(+) + H2O = L-histidine + 2 NADH + 3 H(+)</text>
        <dbReference type="Rhea" id="RHEA:20641"/>
        <dbReference type="ChEBI" id="CHEBI:15377"/>
        <dbReference type="ChEBI" id="CHEBI:15378"/>
        <dbReference type="ChEBI" id="CHEBI:57540"/>
        <dbReference type="ChEBI" id="CHEBI:57595"/>
        <dbReference type="ChEBI" id="CHEBI:57699"/>
        <dbReference type="ChEBI" id="CHEBI:57945"/>
        <dbReference type="EC" id="1.1.1.23"/>
    </reaction>
</comment>
<evidence type="ECO:0000256" key="10">
    <source>
        <dbReference type="ARBA" id="ARBA00023102"/>
    </source>
</evidence>
<comment type="similarity">
    <text evidence="3 12 13 17">Belongs to the histidinol dehydrogenase family.</text>
</comment>
<dbReference type="InterPro" id="IPR022695">
    <property type="entry name" value="Histidinol_DH_monofunct"/>
</dbReference>
<name>A0A1H8GQC1_9MICO</name>
<comment type="pathway">
    <text evidence="2 12">Amino-acid biosynthesis; L-histidine biosynthesis; L-histidine from 5-phospho-alpha-D-ribose 1-diphosphate: step 9/9.</text>
</comment>
<keyword evidence="19" id="KW-1185">Reference proteome</keyword>
<evidence type="ECO:0000256" key="13">
    <source>
        <dbReference type="PIRNR" id="PIRNR000099"/>
    </source>
</evidence>
<keyword evidence="8 12" id="KW-0560">Oxidoreductase</keyword>
<evidence type="ECO:0000256" key="1">
    <source>
        <dbReference type="ARBA" id="ARBA00003850"/>
    </source>
</evidence>
<feature type="binding site" evidence="12 16">
    <location>
        <position position="266"/>
    </location>
    <ligand>
        <name>Zn(2+)</name>
        <dbReference type="ChEBI" id="CHEBI:29105"/>
    </ligand>
</feature>
<keyword evidence="10 12" id="KW-0368">Histidine biosynthesis</keyword>
<evidence type="ECO:0000256" key="9">
    <source>
        <dbReference type="ARBA" id="ARBA00023027"/>
    </source>
</evidence>
<evidence type="ECO:0000256" key="11">
    <source>
        <dbReference type="ARBA" id="ARBA00049489"/>
    </source>
</evidence>
<protein>
    <recommendedName>
        <fullName evidence="5 12">Histidinol dehydrogenase</fullName>
        <shortName evidence="12">HDH</shortName>
        <ecNumber evidence="4 12">1.1.1.23</ecNumber>
    </recommendedName>
</protein>
<evidence type="ECO:0000256" key="14">
    <source>
        <dbReference type="PIRSR" id="PIRSR000099-1"/>
    </source>
</evidence>
<accession>A0A1H8GQC1</accession>
<sequence>MIQTIDLRGSEPTPAELLASVPRALTSVAVASDIAAELIADVRERGGVALLDQAERLDRVRPGQVRVPASHIIDAVAALDPAVRTAITETIRRVRLASAAQVPAHVTTTIEAGATVTQRWQPVNRVGLYVPGGKAVYPSSVVMNVVPAQVSGVRSIALASPPQSHFDGRVHPTILAVAGLLGVDEIYAMGGAGAIGALAYGVDDIGLEPVQIVTGPGNVYVAAAKRLIRGQAGIDSEAGPTDILVIADADADPLLIAADLVSQAEHDELAAAVLVTDSPELADAVAARLIVLAASTTHSERVSVALRGRQSAIVLVDNLQVAAAFSNAFGPEHLEIQTSDPDAVLETIENAGAIFLGPYSPVSLGDYVAGSNHVLPTGGQARFSSGLGAYTFLRPQQVVRYSREALQGVAGHIAALSNAEALPAHGDAVTARFAADR</sequence>
<dbReference type="HAMAP" id="MF_01024">
    <property type="entry name" value="HisD"/>
    <property type="match status" value="1"/>
</dbReference>
<evidence type="ECO:0000256" key="4">
    <source>
        <dbReference type="ARBA" id="ARBA00012965"/>
    </source>
</evidence>
<dbReference type="Pfam" id="PF00815">
    <property type="entry name" value="Histidinol_dh"/>
    <property type="match status" value="1"/>
</dbReference>
<dbReference type="Proteomes" id="UP000297654">
    <property type="component" value="Unassembled WGS sequence"/>
</dbReference>
<dbReference type="GO" id="GO:0051287">
    <property type="term" value="F:NAD binding"/>
    <property type="evidence" value="ECO:0007669"/>
    <property type="project" value="InterPro"/>
</dbReference>
<keyword evidence="9 12" id="KW-0520">NAD</keyword>
<dbReference type="FunFam" id="3.40.50.1980:FF:000001">
    <property type="entry name" value="Histidinol dehydrogenase"/>
    <property type="match status" value="1"/>
</dbReference>
<evidence type="ECO:0000256" key="12">
    <source>
        <dbReference type="HAMAP-Rule" id="MF_01024"/>
    </source>
</evidence>
<dbReference type="PROSITE" id="PS00611">
    <property type="entry name" value="HISOL_DEHYDROGENASE"/>
    <property type="match status" value="1"/>
</dbReference>
<keyword evidence="12" id="KW-0028">Amino-acid biosynthesis</keyword>
<evidence type="ECO:0000256" key="2">
    <source>
        <dbReference type="ARBA" id="ARBA00004940"/>
    </source>
</evidence>
<evidence type="ECO:0000256" key="3">
    <source>
        <dbReference type="ARBA" id="ARBA00010178"/>
    </source>
</evidence>
<feature type="binding site" evidence="12 15">
    <location>
        <position position="333"/>
    </location>
    <ligand>
        <name>substrate</name>
    </ligand>
</feature>
<dbReference type="NCBIfam" id="TIGR00069">
    <property type="entry name" value="hisD"/>
    <property type="match status" value="1"/>
</dbReference>
<evidence type="ECO:0000313" key="18">
    <source>
        <dbReference type="EMBL" id="TFB84631.1"/>
    </source>
</evidence>
<evidence type="ECO:0000256" key="16">
    <source>
        <dbReference type="PIRSR" id="PIRSR000099-4"/>
    </source>
</evidence>
<dbReference type="EC" id="1.1.1.23" evidence="4 12"/>
<feature type="binding site" evidence="12 16">
    <location>
        <position position="263"/>
    </location>
    <ligand>
        <name>Zn(2+)</name>
        <dbReference type="ChEBI" id="CHEBI:29105"/>
    </ligand>
</feature>
<dbReference type="CDD" id="cd06572">
    <property type="entry name" value="Histidinol_dh"/>
    <property type="match status" value="1"/>
</dbReference>
<dbReference type="SUPFAM" id="SSF53720">
    <property type="entry name" value="ALDH-like"/>
    <property type="match status" value="1"/>
</dbReference>
<dbReference type="PANTHER" id="PTHR21256:SF2">
    <property type="entry name" value="HISTIDINE BIOSYNTHESIS TRIFUNCTIONAL PROTEIN"/>
    <property type="match status" value="1"/>
</dbReference>
<evidence type="ECO:0000256" key="5">
    <source>
        <dbReference type="ARBA" id="ARBA00016531"/>
    </source>
</evidence>
<feature type="binding site" evidence="12 15">
    <location>
        <position position="366"/>
    </location>
    <ligand>
        <name>substrate</name>
    </ligand>
</feature>
<comment type="caution">
    <text evidence="12">Lacks conserved residue(s) required for the propagation of feature annotation.</text>
</comment>
<evidence type="ECO:0000256" key="17">
    <source>
        <dbReference type="RuleBase" id="RU004175"/>
    </source>
</evidence>
<dbReference type="PIRSF" id="PIRSF000099">
    <property type="entry name" value="Histidinol_dh"/>
    <property type="match status" value="1"/>
</dbReference>
<dbReference type="AlphaFoldDB" id="A0A1H8GQC1"/>
<comment type="caution">
    <text evidence="18">The sequence shown here is derived from an EMBL/GenBank/DDBJ whole genome shotgun (WGS) entry which is preliminary data.</text>
</comment>
<dbReference type="OrthoDB" id="9805269at2"/>
<feature type="active site" description="Proton acceptor" evidence="12 14">
    <location>
        <position position="332"/>
    </location>
</feature>
<feature type="binding site" evidence="12 15">
    <location>
        <position position="425"/>
    </location>
    <ligand>
        <name>substrate</name>
    </ligand>
</feature>
<organism evidence="18 19">
    <name type="scientific">Cryobacterium luteum</name>
    <dbReference type="NCBI Taxonomy" id="1424661"/>
    <lineage>
        <taxon>Bacteria</taxon>
        <taxon>Bacillati</taxon>
        <taxon>Actinomycetota</taxon>
        <taxon>Actinomycetes</taxon>
        <taxon>Micrococcales</taxon>
        <taxon>Microbacteriaceae</taxon>
        <taxon>Cryobacterium</taxon>
    </lineage>
</organism>
<dbReference type="GO" id="GO:0008270">
    <property type="term" value="F:zinc ion binding"/>
    <property type="evidence" value="ECO:0007669"/>
    <property type="project" value="UniProtKB-UniRule"/>
</dbReference>
<gene>
    <name evidence="12 18" type="primary">hisD</name>
    <name evidence="18" type="ORF">E3O10_16030</name>
</gene>
<comment type="cofactor">
    <cofactor evidence="12 16">
        <name>Zn(2+)</name>
        <dbReference type="ChEBI" id="CHEBI:29105"/>
    </cofactor>
    <text evidence="12 16">Binds 1 zinc ion per subunit.</text>
</comment>
<feature type="binding site" evidence="12 16">
    <location>
        <position position="425"/>
    </location>
    <ligand>
        <name>Zn(2+)</name>
        <dbReference type="ChEBI" id="CHEBI:29105"/>
    </ligand>
</feature>
<dbReference type="RefSeq" id="WP_092110043.1">
    <property type="nucleotide sequence ID" value="NZ_FOCN01000008.1"/>
</dbReference>
<comment type="function">
    <text evidence="1 12">Catalyzes the sequential NAD-dependent oxidations of L-histidinol to L-histidinaldehyde and then to L-histidine.</text>
</comment>
<keyword evidence="6 12" id="KW-0479">Metal-binding</keyword>
<dbReference type="Gene3D" id="1.20.5.1300">
    <property type="match status" value="1"/>
</dbReference>